<dbReference type="Pfam" id="PF07727">
    <property type="entry name" value="RVT_2"/>
    <property type="match status" value="1"/>
</dbReference>
<dbReference type="Proteomes" id="UP000237271">
    <property type="component" value="Unassembled WGS sequence"/>
</dbReference>
<dbReference type="InterPro" id="IPR013103">
    <property type="entry name" value="RVT_2"/>
</dbReference>
<feature type="domain" description="Reverse transcriptase Ty1/copia-type" evidence="1">
    <location>
        <begin position="3"/>
        <end position="92"/>
    </location>
</feature>
<proteinExistence type="predicted"/>
<evidence type="ECO:0000313" key="3">
    <source>
        <dbReference type="Proteomes" id="UP000237271"/>
    </source>
</evidence>
<protein>
    <submittedName>
        <fullName evidence="2">Retrovirus-related pol Polyprotein</fullName>
    </submittedName>
</protein>
<evidence type="ECO:0000259" key="1">
    <source>
        <dbReference type="Pfam" id="PF07727"/>
    </source>
</evidence>
<accession>A0A2P4Y8X6</accession>
<sequence>MVFKAADADPCVYTRGERDSECIVCLYVDDMLVASREKDIIASAKAGIVEKFRILELGCACFILGIEIDYGMERKALAICQQAYTECIINRFVQEYAKPSLSTFDPSDHFTKNDESQVDQDKVEMKSKPYRSLVESLMYLASGTRPDIAVAVAKLSRFLENPGQKHWDAGVKVVRFC</sequence>
<dbReference type="PANTHER" id="PTHR11439:SF440">
    <property type="entry name" value="INTEGRASE CATALYTIC DOMAIN-CONTAINING PROTEIN"/>
    <property type="match status" value="1"/>
</dbReference>
<dbReference type="PANTHER" id="PTHR11439">
    <property type="entry name" value="GAG-POL-RELATED RETROTRANSPOSON"/>
    <property type="match status" value="1"/>
</dbReference>
<comment type="caution">
    <text evidence="2">The sequence shown here is derived from an EMBL/GenBank/DDBJ whole genome shotgun (WGS) entry which is preliminary data.</text>
</comment>
<evidence type="ECO:0000313" key="2">
    <source>
        <dbReference type="EMBL" id="POM74266.1"/>
    </source>
</evidence>
<reference evidence="2 3" key="1">
    <citation type="journal article" date="2017" name="Genome Biol. Evol.">
        <title>Phytophthora megakarya and P. palmivora, closely related causal agents of cacao black pod rot, underwent increases in genome sizes and gene numbers by different mechanisms.</title>
        <authorList>
            <person name="Ali S.S."/>
            <person name="Shao J."/>
            <person name="Lary D.J."/>
            <person name="Kronmiller B."/>
            <person name="Shen D."/>
            <person name="Strem M.D."/>
            <person name="Amoako-Attah I."/>
            <person name="Akrofi A.Y."/>
            <person name="Begoude B.A."/>
            <person name="Ten Hoopen G.M."/>
            <person name="Coulibaly K."/>
            <person name="Kebe B.I."/>
            <person name="Melnick R.L."/>
            <person name="Guiltinan M.J."/>
            <person name="Tyler B.M."/>
            <person name="Meinhardt L.W."/>
            <person name="Bailey B.A."/>
        </authorList>
    </citation>
    <scope>NUCLEOTIDE SEQUENCE [LARGE SCALE GENOMIC DNA]</scope>
    <source>
        <strain evidence="3">sbr112.9</strain>
    </source>
</reference>
<name>A0A2P4Y8X6_9STRA</name>
<organism evidence="2 3">
    <name type="scientific">Phytophthora palmivora</name>
    <dbReference type="NCBI Taxonomy" id="4796"/>
    <lineage>
        <taxon>Eukaryota</taxon>
        <taxon>Sar</taxon>
        <taxon>Stramenopiles</taxon>
        <taxon>Oomycota</taxon>
        <taxon>Peronosporomycetes</taxon>
        <taxon>Peronosporales</taxon>
        <taxon>Peronosporaceae</taxon>
        <taxon>Phytophthora</taxon>
    </lineage>
</organism>
<keyword evidence="3" id="KW-1185">Reference proteome</keyword>
<dbReference type="AlphaFoldDB" id="A0A2P4Y8X6"/>
<dbReference type="OrthoDB" id="114355at2759"/>
<gene>
    <name evidence="2" type="ORF">PHPALM_8810</name>
</gene>
<dbReference type="EMBL" id="NCKW01004901">
    <property type="protein sequence ID" value="POM74266.1"/>
    <property type="molecule type" value="Genomic_DNA"/>
</dbReference>